<feature type="signal peptide" evidence="1">
    <location>
        <begin position="1"/>
        <end position="17"/>
    </location>
</feature>
<comment type="caution">
    <text evidence="2">The sequence shown here is derived from an EMBL/GenBank/DDBJ whole genome shotgun (WGS) entry which is preliminary data.</text>
</comment>
<organism evidence="2 3">
    <name type="scientific">Zasmidium cellare</name>
    <name type="common">Wine cellar mold</name>
    <name type="synonym">Racodium cellare</name>
    <dbReference type="NCBI Taxonomy" id="395010"/>
    <lineage>
        <taxon>Eukaryota</taxon>
        <taxon>Fungi</taxon>
        <taxon>Dikarya</taxon>
        <taxon>Ascomycota</taxon>
        <taxon>Pezizomycotina</taxon>
        <taxon>Dothideomycetes</taxon>
        <taxon>Dothideomycetidae</taxon>
        <taxon>Mycosphaerellales</taxon>
        <taxon>Mycosphaerellaceae</taxon>
        <taxon>Zasmidium</taxon>
    </lineage>
</organism>
<keyword evidence="1" id="KW-0732">Signal</keyword>
<keyword evidence="3" id="KW-1185">Reference proteome</keyword>
<name>A0ABR0ER31_ZASCE</name>
<evidence type="ECO:0000313" key="2">
    <source>
        <dbReference type="EMBL" id="KAK4503658.1"/>
    </source>
</evidence>
<feature type="chain" id="PRO_5047245901" description="GPI anchored cell wall protein" evidence="1">
    <location>
        <begin position="18"/>
        <end position="204"/>
    </location>
</feature>
<evidence type="ECO:0000313" key="3">
    <source>
        <dbReference type="Proteomes" id="UP001305779"/>
    </source>
</evidence>
<accession>A0ABR0ER31</accession>
<gene>
    <name evidence="2" type="ORF">PRZ48_004573</name>
</gene>
<reference evidence="2 3" key="1">
    <citation type="journal article" date="2023" name="G3 (Bethesda)">
        <title>A chromosome-level genome assembly of Zasmidium syzygii isolated from banana leaves.</title>
        <authorList>
            <person name="van Westerhoven A.C."/>
            <person name="Mehrabi R."/>
            <person name="Talebi R."/>
            <person name="Steentjes M.B.F."/>
            <person name="Corcolon B."/>
            <person name="Chong P.A."/>
            <person name="Kema G.H.J."/>
            <person name="Seidl M.F."/>
        </authorList>
    </citation>
    <scope>NUCLEOTIDE SEQUENCE [LARGE SCALE GENOMIC DNA]</scope>
    <source>
        <strain evidence="2 3">P124</strain>
    </source>
</reference>
<dbReference type="Proteomes" id="UP001305779">
    <property type="component" value="Unassembled WGS sequence"/>
</dbReference>
<protein>
    <recommendedName>
        <fullName evidence="4">GPI anchored cell wall protein</fullName>
    </recommendedName>
</protein>
<evidence type="ECO:0008006" key="4">
    <source>
        <dbReference type="Google" id="ProtNLM"/>
    </source>
</evidence>
<dbReference type="EMBL" id="JAXOVC010000003">
    <property type="protein sequence ID" value="KAK4503658.1"/>
    <property type="molecule type" value="Genomic_DNA"/>
</dbReference>
<sequence>MFAQAITLASLALGAAAQSVTASASRTTDGEAQTTITGIVGEFTTGFAASVVSANGCDTTLAMQCTDTDNYLCSLASDVTISVTQGPTAYEILYSTSTAGGEVTLSQSCDLHGPASSASEIVCTASAMVSIGETSTATKTTETLTRSDDFNYAQIPITAGASKLPTGSATCTSSDSGAAPTGITEIYKVMVPVGAALMAGAAFM</sequence>
<evidence type="ECO:0000256" key="1">
    <source>
        <dbReference type="SAM" id="SignalP"/>
    </source>
</evidence>
<proteinExistence type="predicted"/>